<dbReference type="InterPro" id="IPR004159">
    <property type="entry name" value="Put_SAM_MeTrfase"/>
</dbReference>
<keyword evidence="7" id="KW-1185">Reference proteome</keyword>
<keyword evidence="3" id="KW-0808">Transferase</keyword>
<dbReference type="InterPro" id="IPR029063">
    <property type="entry name" value="SAM-dependent_MTases_sf"/>
</dbReference>
<sequence length="401" mass="44797">MWSVAWNLLLVASIVSTNLMALYSLSVSRGVRQDNLLSPSSTPLLAEIASLREEIRQALTAARTRPSAGSRSLLMSSELLEYTEERSLPLGRNPTHGGETMVSPIGHACFQHMALLDTYMNYTVGSLCPDDWNIAQALMVRGCEPLPRRRCFARSPPSYSTPLPLPGCRWSTPPDDTIRWSHYTCKSFDCLNRRAKESKVFVDCADCFELTGAERTRWVVPRGKNDVITIKDLVALKRGSLRIGLDIGGGTASFAARMAEHNVTIVTTSLNLNGPFNEFIALRGLVPIFLTVGQRLPFFDNTLDLVHSMHVLSSWIPTRTLEFILFDIDRVLRPGGILWLDHFFCTQDQLHTLYAPMVERLGYTKLKWVAGLKLDKNGIKNHEVYLSALLEKPVRSSSSSS</sequence>
<dbReference type="Gene3D" id="3.40.50.150">
    <property type="entry name" value="Vaccinia Virus protein VP39"/>
    <property type="match status" value="1"/>
</dbReference>
<dbReference type="InParanoid" id="D8TA78"/>
<gene>
    <name evidence="6" type="ORF">SELMODRAFT_135385</name>
</gene>
<keyword evidence="4" id="KW-0735">Signal-anchor</keyword>
<comment type="subcellular location">
    <subcellularLocation>
        <location evidence="5">Endomembrane system</location>
        <topology evidence="5">Single-pass membrane protein</topology>
    </subcellularLocation>
    <subcellularLocation>
        <location evidence="1">Membrane</location>
        <topology evidence="1">Single-pass type II membrane protein</topology>
    </subcellularLocation>
</comment>
<dbReference type="Gramene" id="EFJ06416">
    <property type="protein sequence ID" value="EFJ06416"/>
    <property type="gene ID" value="SELMODRAFT_135385"/>
</dbReference>
<dbReference type="eggNOG" id="ENOG502QSWM">
    <property type="taxonomic scope" value="Eukaryota"/>
</dbReference>
<evidence type="ECO:0000256" key="5">
    <source>
        <dbReference type="ARBA" id="ARBA00037847"/>
    </source>
</evidence>
<dbReference type="Pfam" id="PF03141">
    <property type="entry name" value="Methyltransf_29"/>
    <property type="match status" value="1"/>
</dbReference>
<evidence type="ECO:0000313" key="7">
    <source>
        <dbReference type="Proteomes" id="UP000001514"/>
    </source>
</evidence>
<comment type="similarity">
    <text evidence="2">Belongs to the methyltransferase superfamily.</text>
</comment>
<dbReference type="GO" id="GO:0012505">
    <property type="term" value="C:endomembrane system"/>
    <property type="evidence" value="ECO:0007669"/>
    <property type="project" value="UniProtKB-SubCell"/>
</dbReference>
<name>D8TA78_SELML</name>
<dbReference type="HOGENOM" id="CLU_025910_0_1_1"/>
<dbReference type="GO" id="GO:0016020">
    <property type="term" value="C:membrane"/>
    <property type="evidence" value="ECO:0007669"/>
    <property type="project" value="UniProtKB-SubCell"/>
</dbReference>
<dbReference type="AlphaFoldDB" id="D8TA78"/>
<keyword evidence="4" id="KW-0812">Transmembrane</keyword>
<organism evidence="7">
    <name type="scientific">Selaginella moellendorffii</name>
    <name type="common">Spikemoss</name>
    <dbReference type="NCBI Taxonomy" id="88036"/>
    <lineage>
        <taxon>Eukaryota</taxon>
        <taxon>Viridiplantae</taxon>
        <taxon>Streptophyta</taxon>
        <taxon>Embryophyta</taxon>
        <taxon>Tracheophyta</taxon>
        <taxon>Lycopodiopsida</taxon>
        <taxon>Selaginellales</taxon>
        <taxon>Selaginellaceae</taxon>
        <taxon>Selaginella</taxon>
    </lineage>
</organism>
<accession>D8TA78</accession>
<dbReference type="STRING" id="88036.D8TA78"/>
<dbReference type="PANTHER" id="PTHR44067">
    <property type="entry name" value="S-ADENOSYL-L-METHIONINE-DEPENDENT METHYLTRANSFERASE SUPERFAMILY PROTEIN-RELATED"/>
    <property type="match status" value="1"/>
</dbReference>
<dbReference type="Proteomes" id="UP000001514">
    <property type="component" value="Unassembled WGS sequence"/>
</dbReference>
<dbReference type="SUPFAM" id="SSF53335">
    <property type="entry name" value="S-adenosyl-L-methionine-dependent methyltransferases"/>
    <property type="match status" value="1"/>
</dbReference>
<evidence type="ECO:0000256" key="4">
    <source>
        <dbReference type="ARBA" id="ARBA00022968"/>
    </source>
</evidence>
<evidence type="ECO:0008006" key="8">
    <source>
        <dbReference type="Google" id="ProtNLM"/>
    </source>
</evidence>
<keyword evidence="3" id="KW-0489">Methyltransferase</keyword>
<dbReference type="KEGG" id="smo:SELMODRAFT_135385"/>
<dbReference type="GO" id="GO:0008168">
    <property type="term" value="F:methyltransferase activity"/>
    <property type="evidence" value="ECO:0007669"/>
    <property type="project" value="UniProtKB-KW"/>
</dbReference>
<dbReference type="GO" id="GO:0032259">
    <property type="term" value="P:methylation"/>
    <property type="evidence" value="ECO:0007669"/>
    <property type="project" value="UniProtKB-KW"/>
</dbReference>
<evidence type="ECO:0000256" key="2">
    <source>
        <dbReference type="ARBA" id="ARBA00008361"/>
    </source>
</evidence>
<proteinExistence type="inferred from homology"/>
<protein>
    <recommendedName>
        <fullName evidence="8">Methyltransferase type 11 domain-containing protein</fullName>
    </recommendedName>
</protein>
<evidence type="ECO:0000313" key="6">
    <source>
        <dbReference type="EMBL" id="EFJ06416.1"/>
    </source>
</evidence>
<dbReference type="InterPro" id="IPR053223">
    <property type="entry name" value="Prob_Methyltransferase"/>
</dbReference>
<dbReference type="EMBL" id="GL377701">
    <property type="protein sequence ID" value="EFJ06416.1"/>
    <property type="molecule type" value="Genomic_DNA"/>
</dbReference>
<dbReference type="OMA" id="TIRWSHY"/>
<dbReference type="CDD" id="cd02440">
    <property type="entry name" value="AdoMet_MTases"/>
    <property type="match status" value="1"/>
</dbReference>
<dbReference type="PANTHER" id="PTHR44067:SF5">
    <property type="entry name" value="EXPRESSED PROTEIN"/>
    <property type="match status" value="1"/>
</dbReference>
<evidence type="ECO:0000256" key="1">
    <source>
        <dbReference type="ARBA" id="ARBA00004606"/>
    </source>
</evidence>
<evidence type="ECO:0000256" key="3">
    <source>
        <dbReference type="ARBA" id="ARBA00022603"/>
    </source>
</evidence>
<reference evidence="6 7" key="1">
    <citation type="journal article" date="2011" name="Science">
        <title>The Selaginella genome identifies genetic changes associated with the evolution of vascular plants.</title>
        <authorList>
            <person name="Banks J.A."/>
            <person name="Nishiyama T."/>
            <person name="Hasebe M."/>
            <person name="Bowman J.L."/>
            <person name="Gribskov M."/>
            <person name="dePamphilis C."/>
            <person name="Albert V.A."/>
            <person name="Aono N."/>
            <person name="Aoyama T."/>
            <person name="Ambrose B.A."/>
            <person name="Ashton N.W."/>
            <person name="Axtell M.J."/>
            <person name="Barker E."/>
            <person name="Barker M.S."/>
            <person name="Bennetzen J.L."/>
            <person name="Bonawitz N.D."/>
            <person name="Chapple C."/>
            <person name="Cheng C."/>
            <person name="Correa L.G."/>
            <person name="Dacre M."/>
            <person name="DeBarry J."/>
            <person name="Dreyer I."/>
            <person name="Elias M."/>
            <person name="Engstrom E.M."/>
            <person name="Estelle M."/>
            <person name="Feng L."/>
            <person name="Finet C."/>
            <person name="Floyd S.K."/>
            <person name="Frommer W.B."/>
            <person name="Fujita T."/>
            <person name="Gramzow L."/>
            <person name="Gutensohn M."/>
            <person name="Harholt J."/>
            <person name="Hattori M."/>
            <person name="Heyl A."/>
            <person name="Hirai T."/>
            <person name="Hiwatashi Y."/>
            <person name="Ishikawa M."/>
            <person name="Iwata M."/>
            <person name="Karol K.G."/>
            <person name="Koehler B."/>
            <person name="Kolukisaoglu U."/>
            <person name="Kubo M."/>
            <person name="Kurata T."/>
            <person name="Lalonde S."/>
            <person name="Li K."/>
            <person name="Li Y."/>
            <person name="Litt A."/>
            <person name="Lyons E."/>
            <person name="Manning G."/>
            <person name="Maruyama T."/>
            <person name="Michael T.P."/>
            <person name="Mikami K."/>
            <person name="Miyazaki S."/>
            <person name="Morinaga S."/>
            <person name="Murata T."/>
            <person name="Mueller-Roeber B."/>
            <person name="Nelson D.R."/>
            <person name="Obara M."/>
            <person name="Oguri Y."/>
            <person name="Olmstead R.G."/>
            <person name="Onodera N."/>
            <person name="Petersen B.L."/>
            <person name="Pils B."/>
            <person name="Prigge M."/>
            <person name="Rensing S.A."/>
            <person name="Riano-Pachon D.M."/>
            <person name="Roberts A.W."/>
            <person name="Sato Y."/>
            <person name="Scheller H.V."/>
            <person name="Schulz B."/>
            <person name="Schulz C."/>
            <person name="Shakirov E.V."/>
            <person name="Shibagaki N."/>
            <person name="Shinohara N."/>
            <person name="Shippen D.E."/>
            <person name="Soerensen I."/>
            <person name="Sotooka R."/>
            <person name="Sugimoto N."/>
            <person name="Sugita M."/>
            <person name="Sumikawa N."/>
            <person name="Tanurdzic M."/>
            <person name="Theissen G."/>
            <person name="Ulvskov P."/>
            <person name="Wakazuki S."/>
            <person name="Weng J.K."/>
            <person name="Willats W.W."/>
            <person name="Wipf D."/>
            <person name="Wolf P.G."/>
            <person name="Yang L."/>
            <person name="Zimmer A.D."/>
            <person name="Zhu Q."/>
            <person name="Mitros T."/>
            <person name="Hellsten U."/>
            <person name="Loque D."/>
            <person name="Otillar R."/>
            <person name="Salamov A."/>
            <person name="Schmutz J."/>
            <person name="Shapiro H."/>
            <person name="Lindquist E."/>
            <person name="Lucas S."/>
            <person name="Rokhsar D."/>
            <person name="Grigoriev I.V."/>
        </authorList>
    </citation>
    <scope>NUCLEOTIDE SEQUENCE [LARGE SCALE GENOMIC DNA]</scope>
</reference>